<evidence type="ECO:0000313" key="2">
    <source>
        <dbReference type="EMBL" id="KAF2392196.1"/>
    </source>
</evidence>
<comment type="caution">
    <text evidence="2">The sequence shown here is derived from an EMBL/GenBank/DDBJ whole genome shotgun (WGS) entry which is preliminary data.</text>
</comment>
<dbReference type="EMBL" id="JAAAXX010000001">
    <property type="protein sequence ID" value="KAF2392196.1"/>
    <property type="molecule type" value="Genomic_DNA"/>
</dbReference>
<evidence type="ECO:0000259" key="1">
    <source>
        <dbReference type="Pfam" id="PF21217"/>
    </source>
</evidence>
<organism evidence="2 3">
    <name type="scientific">Pseudomonas frederiksbergensis</name>
    <dbReference type="NCBI Taxonomy" id="104087"/>
    <lineage>
        <taxon>Bacteria</taxon>
        <taxon>Pseudomonadati</taxon>
        <taxon>Pseudomonadota</taxon>
        <taxon>Gammaproteobacteria</taxon>
        <taxon>Pseudomonadales</taxon>
        <taxon>Pseudomonadaceae</taxon>
        <taxon>Pseudomonas</taxon>
    </lineage>
</organism>
<sequence length="80" mass="9328">MHEQRSLWEPGLPAMNDDTVHVMKTKMPGPQQLLEKEAYDAWFKAQVQAPLDDSRPSIPDEEARRIFAIKREKLRQGKKL</sequence>
<gene>
    <name evidence="2" type="ORF">FX983_00145</name>
</gene>
<protein>
    <recommendedName>
        <fullName evidence="1">Stability determinant domain-containing protein</fullName>
    </recommendedName>
</protein>
<name>A0A6L5BTX8_9PSED</name>
<feature type="domain" description="Stability determinant" evidence="1">
    <location>
        <begin position="37"/>
        <end position="62"/>
    </location>
</feature>
<dbReference type="Proteomes" id="UP000475265">
    <property type="component" value="Unassembled WGS sequence"/>
</dbReference>
<dbReference type="InterPro" id="IPR048851">
    <property type="entry name" value="PaaA2_dom"/>
</dbReference>
<reference evidence="2 3" key="1">
    <citation type="submission" date="2019-12" db="EMBL/GenBank/DDBJ databases">
        <title>Endophytic bacteria associated with Panax ginseng seedlings.</title>
        <authorList>
            <person name="Park J.M."/>
            <person name="Shin R."/>
            <person name="Jo S.H."/>
        </authorList>
    </citation>
    <scope>NUCLEOTIDE SEQUENCE [LARGE SCALE GENOMIC DNA]</scope>
    <source>
        <strain evidence="2 3">PgKB32</strain>
    </source>
</reference>
<dbReference type="Pfam" id="PF21217">
    <property type="entry name" value="PaaA2"/>
    <property type="match status" value="1"/>
</dbReference>
<accession>A0A6L5BTX8</accession>
<proteinExistence type="predicted"/>
<dbReference type="Gene3D" id="6.20.450.20">
    <property type="match status" value="1"/>
</dbReference>
<evidence type="ECO:0000313" key="3">
    <source>
        <dbReference type="Proteomes" id="UP000475265"/>
    </source>
</evidence>
<dbReference type="AlphaFoldDB" id="A0A6L5BTX8"/>